<dbReference type="AlphaFoldDB" id="A0A8D8PEB2"/>
<dbReference type="EMBL" id="HBUE01341802">
    <property type="protein sequence ID" value="CAG6598861.1"/>
    <property type="molecule type" value="Transcribed_RNA"/>
</dbReference>
<sequence>MIRRRRRRRRPPHHHRRPRVRRVPWPTRTCGTRVSSPAAVATAKTRATTRRANTRPRVRRATTTSGRTRIAAASRTGTMIGAGTRTRIEVGRVTIIAMIDASETMIEVVAAIGTEGMIGVVPVIGMVEGAGNGTDGGREAAEDTGKVTQEATRARWAATEVAVAVEGTVLPTINTTAMRRVRITATTAIRRQCRPMATQGPVLGHLLHRRRRNPNLRHPQRAANLSQVKPPSTTATCGTTENPPSHLRRNPRRRHRPSQPDPKMIQRWRPAMTTTADRHSIWTPG</sequence>
<feature type="compositionally biased region" description="Basic and acidic residues" evidence="1">
    <location>
        <begin position="276"/>
        <end position="285"/>
    </location>
</feature>
<reference evidence="2" key="1">
    <citation type="submission" date="2021-05" db="EMBL/GenBank/DDBJ databases">
        <authorList>
            <person name="Alioto T."/>
            <person name="Alioto T."/>
            <person name="Gomez Garrido J."/>
        </authorList>
    </citation>
    <scope>NUCLEOTIDE SEQUENCE</scope>
</reference>
<dbReference type="EMBL" id="HBUE01234896">
    <property type="protein sequence ID" value="CAG6546668.1"/>
    <property type="molecule type" value="Transcribed_RNA"/>
</dbReference>
<dbReference type="EMBL" id="HBUE01234897">
    <property type="protein sequence ID" value="CAG6546671.1"/>
    <property type="molecule type" value="Transcribed_RNA"/>
</dbReference>
<feature type="region of interest" description="Disordered" evidence="1">
    <location>
        <begin position="46"/>
        <end position="67"/>
    </location>
</feature>
<organism evidence="2">
    <name type="scientific">Culex pipiens</name>
    <name type="common">House mosquito</name>
    <dbReference type="NCBI Taxonomy" id="7175"/>
    <lineage>
        <taxon>Eukaryota</taxon>
        <taxon>Metazoa</taxon>
        <taxon>Ecdysozoa</taxon>
        <taxon>Arthropoda</taxon>
        <taxon>Hexapoda</taxon>
        <taxon>Insecta</taxon>
        <taxon>Pterygota</taxon>
        <taxon>Neoptera</taxon>
        <taxon>Endopterygota</taxon>
        <taxon>Diptera</taxon>
        <taxon>Nematocera</taxon>
        <taxon>Culicoidea</taxon>
        <taxon>Culicidae</taxon>
        <taxon>Culicinae</taxon>
        <taxon>Culicini</taxon>
        <taxon>Culex</taxon>
        <taxon>Culex</taxon>
    </lineage>
</organism>
<evidence type="ECO:0000313" key="2">
    <source>
        <dbReference type="EMBL" id="CAG6598851.1"/>
    </source>
</evidence>
<dbReference type="EMBL" id="HBUE01234899">
    <property type="protein sequence ID" value="CAG6546678.1"/>
    <property type="molecule type" value="Transcribed_RNA"/>
</dbReference>
<feature type="compositionally biased region" description="Basic residues" evidence="1">
    <location>
        <begin position="1"/>
        <end position="22"/>
    </location>
</feature>
<feature type="region of interest" description="Disordered" evidence="1">
    <location>
        <begin position="1"/>
        <end position="32"/>
    </location>
</feature>
<dbReference type="EMBL" id="HBUE01341799">
    <property type="protein sequence ID" value="CAG6598851.1"/>
    <property type="molecule type" value="Transcribed_RNA"/>
</dbReference>
<feature type="region of interest" description="Disordered" evidence="1">
    <location>
        <begin position="224"/>
        <end position="285"/>
    </location>
</feature>
<feature type="compositionally biased region" description="Basic residues" evidence="1">
    <location>
        <begin position="246"/>
        <end position="257"/>
    </location>
</feature>
<dbReference type="EMBL" id="HBUE01341800">
    <property type="protein sequence ID" value="CAG6598854.1"/>
    <property type="molecule type" value="Transcribed_RNA"/>
</dbReference>
<proteinExistence type="predicted"/>
<feature type="compositionally biased region" description="Basic residues" evidence="1">
    <location>
        <begin position="47"/>
        <end position="60"/>
    </location>
</feature>
<name>A0A8D8PEB2_CULPI</name>
<accession>A0A8D8PEB2</accession>
<evidence type="ECO:0000256" key="1">
    <source>
        <dbReference type="SAM" id="MobiDB-lite"/>
    </source>
</evidence>
<feature type="compositionally biased region" description="Polar residues" evidence="1">
    <location>
        <begin position="224"/>
        <end position="241"/>
    </location>
</feature>
<protein>
    <submittedName>
        <fullName evidence="2">(northern house mosquito) hypothetical protein</fullName>
    </submittedName>
</protein>